<dbReference type="PROSITE" id="PS50929">
    <property type="entry name" value="ABC_TM1F"/>
    <property type="match status" value="1"/>
</dbReference>
<dbReference type="InterPro" id="IPR039421">
    <property type="entry name" value="Type_1_exporter"/>
</dbReference>
<proteinExistence type="predicted"/>
<name>A0A2S6HXU0_9FIRM</name>
<evidence type="ECO:0000259" key="9">
    <source>
        <dbReference type="PROSITE" id="PS50929"/>
    </source>
</evidence>
<dbReference type="Gene3D" id="1.20.1560.10">
    <property type="entry name" value="ABC transporter type 1, transmembrane domain"/>
    <property type="match status" value="1"/>
</dbReference>
<dbReference type="Pfam" id="PF00664">
    <property type="entry name" value="ABC_membrane"/>
    <property type="match status" value="1"/>
</dbReference>
<dbReference type="InterPro" id="IPR036640">
    <property type="entry name" value="ABC1_TM_sf"/>
</dbReference>
<keyword evidence="3" id="KW-0547">Nucleotide-binding</keyword>
<evidence type="ECO:0000256" key="1">
    <source>
        <dbReference type="ARBA" id="ARBA00004651"/>
    </source>
</evidence>
<dbReference type="SUPFAM" id="SSF90123">
    <property type="entry name" value="ABC transporter transmembrane region"/>
    <property type="match status" value="1"/>
</dbReference>
<evidence type="ECO:0000256" key="4">
    <source>
        <dbReference type="ARBA" id="ARBA00022840"/>
    </source>
</evidence>
<keyword evidence="5 7" id="KW-1133">Transmembrane helix</keyword>
<protein>
    <submittedName>
        <fullName evidence="10">ATP-binding cassette subfamily B protein</fullName>
    </submittedName>
</protein>
<comment type="caution">
    <text evidence="10">The sequence shown here is derived from an EMBL/GenBank/DDBJ whole genome shotgun (WGS) entry which is preliminary data.</text>
</comment>
<keyword evidence="4 10" id="KW-0067">ATP-binding</keyword>
<dbReference type="Pfam" id="PF00005">
    <property type="entry name" value="ABC_tran"/>
    <property type="match status" value="1"/>
</dbReference>
<dbReference type="GO" id="GO:0005524">
    <property type="term" value="F:ATP binding"/>
    <property type="evidence" value="ECO:0007669"/>
    <property type="project" value="UniProtKB-KW"/>
</dbReference>
<comment type="subcellular location">
    <subcellularLocation>
        <location evidence="1">Cell membrane</location>
        <topology evidence="1">Multi-pass membrane protein</topology>
    </subcellularLocation>
</comment>
<evidence type="ECO:0000256" key="3">
    <source>
        <dbReference type="ARBA" id="ARBA00022741"/>
    </source>
</evidence>
<keyword evidence="6 7" id="KW-0472">Membrane</keyword>
<dbReference type="RefSeq" id="WP_104433352.1">
    <property type="nucleotide sequence ID" value="NZ_PTJA01000001.1"/>
</dbReference>
<evidence type="ECO:0000256" key="6">
    <source>
        <dbReference type="ARBA" id="ARBA00023136"/>
    </source>
</evidence>
<dbReference type="GO" id="GO:0015421">
    <property type="term" value="F:ABC-type oligopeptide transporter activity"/>
    <property type="evidence" value="ECO:0007669"/>
    <property type="project" value="TreeGrafter"/>
</dbReference>
<dbReference type="InterPro" id="IPR027417">
    <property type="entry name" value="P-loop_NTPase"/>
</dbReference>
<dbReference type="FunFam" id="3.40.50.300:FF:000218">
    <property type="entry name" value="Multidrug ABC transporter ATP-binding protein"/>
    <property type="match status" value="1"/>
</dbReference>
<keyword evidence="2 7" id="KW-0812">Transmembrane</keyword>
<dbReference type="InterPro" id="IPR017871">
    <property type="entry name" value="ABC_transporter-like_CS"/>
</dbReference>
<dbReference type="PROSITE" id="PS50893">
    <property type="entry name" value="ABC_TRANSPORTER_2"/>
    <property type="match status" value="1"/>
</dbReference>
<gene>
    <name evidence="10" type="ORF">BXY41_10129</name>
</gene>
<dbReference type="EMBL" id="PTJA01000001">
    <property type="protein sequence ID" value="PPK82973.1"/>
    <property type="molecule type" value="Genomic_DNA"/>
</dbReference>
<feature type="transmembrane region" description="Helical" evidence="7">
    <location>
        <begin position="243"/>
        <end position="264"/>
    </location>
</feature>
<reference evidence="10 11" key="1">
    <citation type="submission" date="2018-02" db="EMBL/GenBank/DDBJ databases">
        <title>Genomic Encyclopedia of Archaeal and Bacterial Type Strains, Phase II (KMG-II): from individual species to whole genera.</title>
        <authorList>
            <person name="Goeker M."/>
        </authorList>
    </citation>
    <scope>NUCLEOTIDE SEQUENCE [LARGE SCALE GENOMIC DNA]</scope>
    <source>
        <strain evidence="10 11">DSM 3808</strain>
    </source>
</reference>
<dbReference type="PANTHER" id="PTHR43394:SF1">
    <property type="entry name" value="ATP-BINDING CASSETTE SUB-FAMILY B MEMBER 10, MITOCHONDRIAL"/>
    <property type="match status" value="1"/>
</dbReference>
<dbReference type="PROSITE" id="PS00211">
    <property type="entry name" value="ABC_TRANSPORTER_1"/>
    <property type="match status" value="1"/>
</dbReference>
<evidence type="ECO:0000313" key="10">
    <source>
        <dbReference type="EMBL" id="PPK82973.1"/>
    </source>
</evidence>
<sequence>MLKQAIKYYKPYKFLFLIDLLCAVAVAVIELLFPYAISHIVDDLLPLGKWDEMVKISLLLVLAYFINTFLYMVIDYWGEKLGMYIENDLRNDLFTHLQKMSYQFFDNNKTGQLIAKVTNDLHQIGTVAHYAPEQFLVAGSMLVTTVIIMMSISKMLACLIVINVGLLLAVNINFTKVMVNISRRLFGNVEEMSAELEENFAGIRVVQAYCCEAHQRETFQKTTERYCKRQQEGFLRMAACNGITYFVTKLLPVLIILAGGWLALHGRISEGQFFSFILLTNLLLKPVEMLSNFAARYPKGIAGFQNFVELMKIEPDIKDREDAVELEQPKGEIVFKDVNFSYEEGKTVLENLSLTIREGETVAFVGNSGSGKSTICGLIPRFYEISKGSIHIEGKNIQDIRLKSLRQHIGVVAQDVFLFSGTIEENIRVGKQDASEEELWKAAKQANLYDFIIEQPKGMKTMIGERGIKLSGGQKQRLSIARMFLKNPPILILDEATSALDAENEMEIHRSLRELSKGRTTLLIAHRFSTIKDASRIIVVEPGGTIQEGTHEELMKGNGIYKKLYELQQNALTNDRLSGKE</sequence>
<organism evidence="10 11">
    <name type="scientific">Lacrimispora xylanisolvens</name>
    <dbReference type="NCBI Taxonomy" id="384636"/>
    <lineage>
        <taxon>Bacteria</taxon>
        <taxon>Bacillati</taxon>
        <taxon>Bacillota</taxon>
        <taxon>Clostridia</taxon>
        <taxon>Lachnospirales</taxon>
        <taxon>Lachnospiraceae</taxon>
        <taxon>Lacrimispora</taxon>
    </lineage>
</organism>
<dbReference type="AlphaFoldDB" id="A0A2S6HXU0"/>
<feature type="transmembrane region" description="Helical" evidence="7">
    <location>
        <begin position="56"/>
        <end position="74"/>
    </location>
</feature>
<evidence type="ECO:0000256" key="7">
    <source>
        <dbReference type="SAM" id="Phobius"/>
    </source>
</evidence>
<evidence type="ECO:0000313" key="11">
    <source>
        <dbReference type="Proteomes" id="UP000237749"/>
    </source>
</evidence>
<dbReference type="InterPro" id="IPR011527">
    <property type="entry name" value="ABC1_TM_dom"/>
</dbReference>
<feature type="domain" description="ABC transmembrane type-1" evidence="9">
    <location>
        <begin position="17"/>
        <end position="299"/>
    </location>
</feature>
<dbReference type="SMART" id="SM00382">
    <property type="entry name" value="AAA"/>
    <property type="match status" value="1"/>
</dbReference>
<keyword evidence="11" id="KW-1185">Reference proteome</keyword>
<accession>A0A2S6HXU0</accession>
<feature type="transmembrane region" description="Helical" evidence="7">
    <location>
        <begin position="155"/>
        <end position="174"/>
    </location>
</feature>
<dbReference type="CDD" id="cd18549">
    <property type="entry name" value="ABC_6TM_YwjA_like"/>
    <property type="match status" value="1"/>
</dbReference>
<dbReference type="InterPro" id="IPR003439">
    <property type="entry name" value="ABC_transporter-like_ATP-bd"/>
</dbReference>
<dbReference type="Proteomes" id="UP000237749">
    <property type="component" value="Unassembled WGS sequence"/>
</dbReference>
<dbReference type="GO" id="GO:0016887">
    <property type="term" value="F:ATP hydrolysis activity"/>
    <property type="evidence" value="ECO:0007669"/>
    <property type="project" value="InterPro"/>
</dbReference>
<dbReference type="GO" id="GO:0005886">
    <property type="term" value="C:plasma membrane"/>
    <property type="evidence" value="ECO:0007669"/>
    <property type="project" value="UniProtKB-SubCell"/>
</dbReference>
<evidence type="ECO:0000256" key="5">
    <source>
        <dbReference type="ARBA" id="ARBA00022989"/>
    </source>
</evidence>
<evidence type="ECO:0000256" key="2">
    <source>
        <dbReference type="ARBA" id="ARBA00022692"/>
    </source>
</evidence>
<evidence type="ECO:0000259" key="8">
    <source>
        <dbReference type="PROSITE" id="PS50893"/>
    </source>
</evidence>
<dbReference type="PANTHER" id="PTHR43394">
    <property type="entry name" value="ATP-DEPENDENT PERMEASE MDL1, MITOCHONDRIAL"/>
    <property type="match status" value="1"/>
</dbReference>
<dbReference type="OrthoDB" id="9780296at2"/>
<dbReference type="InterPro" id="IPR003593">
    <property type="entry name" value="AAA+_ATPase"/>
</dbReference>
<feature type="transmembrane region" description="Helical" evidence="7">
    <location>
        <begin position="12"/>
        <end position="36"/>
    </location>
</feature>
<feature type="domain" description="ABC transporter" evidence="8">
    <location>
        <begin position="333"/>
        <end position="567"/>
    </location>
</feature>
<dbReference type="Gene3D" id="3.40.50.300">
    <property type="entry name" value="P-loop containing nucleotide triphosphate hydrolases"/>
    <property type="match status" value="1"/>
</dbReference>
<dbReference type="SUPFAM" id="SSF52540">
    <property type="entry name" value="P-loop containing nucleoside triphosphate hydrolases"/>
    <property type="match status" value="1"/>
</dbReference>